<organism evidence="2 3">
    <name type="scientific">Nocardioides taihuensis</name>
    <dbReference type="NCBI Taxonomy" id="1835606"/>
    <lineage>
        <taxon>Bacteria</taxon>
        <taxon>Bacillati</taxon>
        <taxon>Actinomycetota</taxon>
        <taxon>Actinomycetes</taxon>
        <taxon>Propionibacteriales</taxon>
        <taxon>Nocardioidaceae</taxon>
        <taxon>Nocardioides</taxon>
    </lineage>
</organism>
<evidence type="ECO:0000313" key="3">
    <source>
        <dbReference type="Proteomes" id="UP001596087"/>
    </source>
</evidence>
<gene>
    <name evidence="2" type="ORF">ACFPGP_09275</name>
</gene>
<keyword evidence="1" id="KW-0732">Signal</keyword>
<protein>
    <recommendedName>
        <fullName evidence="4">VCBS repeat-containing protein</fullName>
    </recommendedName>
</protein>
<comment type="caution">
    <text evidence="2">The sequence shown here is derived from an EMBL/GenBank/DDBJ whole genome shotgun (WGS) entry which is preliminary data.</text>
</comment>
<dbReference type="PROSITE" id="PS51318">
    <property type="entry name" value="TAT"/>
    <property type="match status" value="1"/>
</dbReference>
<feature type="chain" id="PRO_5045456721" description="VCBS repeat-containing protein" evidence="1">
    <location>
        <begin position="36"/>
        <end position="159"/>
    </location>
</feature>
<dbReference type="RefSeq" id="WP_378589462.1">
    <property type="nucleotide sequence ID" value="NZ_JBHSKD010000008.1"/>
</dbReference>
<keyword evidence="3" id="KW-1185">Reference proteome</keyword>
<name>A0ABW0BIP2_9ACTN</name>
<reference evidence="3" key="1">
    <citation type="journal article" date="2019" name="Int. J. Syst. Evol. Microbiol.">
        <title>The Global Catalogue of Microorganisms (GCM) 10K type strain sequencing project: providing services to taxonomists for standard genome sequencing and annotation.</title>
        <authorList>
            <consortium name="The Broad Institute Genomics Platform"/>
            <consortium name="The Broad Institute Genome Sequencing Center for Infectious Disease"/>
            <person name="Wu L."/>
            <person name="Ma J."/>
        </authorList>
    </citation>
    <scope>NUCLEOTIDE SEQUENCE [LARGE SCALE GENOMIC DNA]</scope>
    <source>
        <strain evidence="3">DFY41</strain>
    </source>
</reference>
<accession>A0ABW0BIP2</accession>
<evidence type="ECO:0008006" key="4">
    <source>
        <dbReference type="Google" id="ProtNLM"/>
    </source>
</evidence>
<dbReference type="EMBL" id="JBHSKD010000008">
    <property type="protein sequence ID" value="MFC5176862.1"/>
    <property type="molecule type" value="Genomic_DNA"/>
</dbReference>
<evidence type="ECO:0000256" key="1">
    <source>
        <dbReference type="SAM" id="SignalP"/>
    </source>
</evidence>
<feature type="signal peptide" evidence="1">
    <location>
        <begin position="1"/>
        <end position="35"/>
    </location>
</feature>
<dbReference type="InterPro" id="IPR006311">
    <property type="entry name" value="TAT_signal"/>
</dbReference>
<dbReference type="Proteomes" id="UP001596087">
    <property type="component" value="Unassembled WGS sequence"/>
</dbReference>
<evidence type="ECO:0000313" key="2">
    <source>
        <dbReference type="EMBL" id="MFC5176862.1"/>
    </source>
</evidence>
<proteinExistence type="predicted"/>
<sequence length="159" mass="15565">MPLPTTPARRLTRPAAAAAALAGVAVALAPAAAHAAGPVPTTFTDQRSVTGESVVTSDLPGCTTGTAVDLRAGAHDHPGGGVFSAVREVRCDGGSGFVLTITARYGGGDSTGTWAVTGAYGELAGLRGRGTVEGALFDADGDGQPDGITDTYTGAVVLG</sequence>